<dbReference type="Gene3D" id="3.40.50.620">
    <property type="entry name" value="HUPs"/>
    <property type="match status" value="1"/>
</dbReference>
<feature type="domain" description="Asparagine synthetase" evidence="2">
    <location>
        <begin position="400"/>
        <end position="673"/>
    </location>
</feature>
<dbReference type="InterPro" id="IPR001962">
    <property type="entry name" value="Asn_synthase"/>
</dbReference>
<proteinExistence type="predicted"/>
<dbReference type="RefSeq" id="WP_069567482.1">
    <property type="nucleotide sequence ID" value="NZ_CP017157.1"/>
</dbReference>
<dbReference type="Proteomes" id="UP000094094">
    <property type="component" value="Chromosome"/>
</dbReference>
<feature type="compositionally biased region" description="Low complexity" evidence="1">
    <location>
        <begin position="474"/>
        <end position="492"/>
    </location>
</feature>
<sequence>MDFLVLPDHPASDALGRCLPASPARRTLRHPSGRPWITGHWSADEAVPAEAGPRRALLLGTTPATPGTLARLLPGPGHLDGIGRRARRLPGSAFLLTAADGDLRCRGDLAGVRLLHHARIAGVTVAGNRPQDLAALARAAAAAGLPAGAPGLGFLDEDAPALRLLFPFAPLPLALRPAWHAVSAVPPGHHLTLYANGRHSLARWWRPPEPDIPLEHAAEHVAGALADAVAARAGRAQRQAAADGTARRGTLSAGLSGSTGATGLCFLAAREDVRLLTTSWASRDPGDEDTRWSARGAATLAAAERQRERQRRRLTGQDTGQERDGNGGRRRNKGTGKDAARGRRGGRGAAGAPPPPEAHLSLPYADAPTCYTPPTDTRHGTPADPAGPLAVFREAARLAHRARLVAEHGSRLHLVAAGADALFGHRPAALNSLAHGDLRTAARRAWTAHHLCHWTARDTLRTLRGGRSYARWLAGSAPRAPGPGRRAGGADWEPPPALPPWAHPDAVATVRRLLREAADEAPEPFAPLRAQHDILRAALHAAETVRGADALTAAHGVGHEAPFLDDAVVEAALALDLADRGRPGVHQPLLTRALRGVVPDGVLGRGTHTGPGPEAHAGLRAHRDALAALCDDSPLAARGLIHPDVLRRHLTAPQPQPPVLRALDATLATEYWLRAVAPDHAPAPAVSVPAVPAPAVSVPAVPVPRAAPARGVPSP</sequence>
<feature type="region of interest" description="Disordered" evidence="1">
    <location>
        <begin position="474"/>
        <end position="498"/>
    </location>
</feature>
<protein>
    <recommendedName>
        <fullName evidence="2">Asparagine synthetase domain-containing protein</fullName>
    </recommendedName>
</protein>
<feature type="compositionally biased region" description="Low complexity" evidence="1">
    <location>
        <begin position="294"/>
        <end position="303"/>
    </location>
</feature>
<dbReference type="AlphaFoldDB" id="A0A1D7VFQ9"/>
<reference evidence="3 4" key="1">
    <citation type="submission" date="2016-09" db="EMBL/GenBank/DDBJ databases">
        <title>Complete genome sequencing of Streptomyces lydicus 103 and metabolic pathways analysis of antibiotic biosynthesis.</title>
        <authorList>
            <person name="Jia N."/>
            <person name="Ding M.-Z."/>
            <person name="Gao F."/>
            <person name="Yuan Y.-J."/>
        </authorList>
    </citation>
    <scope>NUCLEOTIDE SEQUENCE [LARGE SCALE GENOMIC DNA]</scope>
    <source>
        <strain evidence="3 4">103</strain>
    </source>
</reference>
<dbReference type="GO" id="GO:0004066">
    <property type="term" value="F:asparagine synthase (glutamine-hydrolyzing) activity"/>
    <property type="evidence" value="ECO:0007669"/>
    <property type="project" value="InterPro"/>
</dbReference>
<evidence type="ECO:0000313" key="4">
    <source>
        <dbReference type="Proteomes" id="UP000094094"/>
    </source>
</evidence>
<keyword evidence="4" id="KW-1185">Reference proteome</keyword>
<dbReference type="SUPFAM" id="SSF52402">
    <property type="entry name" value="Adenine nucleotide alpha hydrolases-like"/>
    <property type="match status" value="1"/>
</dbReference>
<gene>
    <name evidence="3" type="ORF">SL103_04530</name>
</gene>
<evidence type="ECO:0000256" key="1">
    <source>
        <dbReference type="SAM" id="MobiDB-lite"/>
    </source>
</evidence>
<name>A0A1D7VFQ9_9ACTN</name>
<evidence type="ECO:0000259" key="2">
    <source>
        <dbReference type="Pfam" id="PF00733"/>
    </source>
</evidence>
<dbReference type="InterPro" id="IPR014729">
    <property type="entry name" value="Rossmann-like_a/b/a_fold"/>
</dbReference>
<dbReference type="EMBL" id="CP017157">
    <property type="protein sequence ID" value="AOP45604.1"/>
    <property type="molecule type" value="Genomic_DNA"/>
</dbReference>
<accession>A0A1D7VFQ9</accession>
<feature type="region of interest" description="Disordered" evidence="1">
    <location>
        <begin position="281"/>
        <end position="384"/>
    </location>
</feature>
<organism evidence="3 4">
    <name type="scientific">Streptomyces lydicus</name>
    <dbReference type="NCBI Taxonomy" id="47763"/>
    <lineage>
        <taxon>Bacteria</taxon>
        <taxon>Bacillati</taxon>
        <taxon>Actinomycetota</taxon>
        <taxon>Actinomycetes</taxon>
        <taxon>Kitasatosporales</taxon>
        <taxon>Streptomycetaceae</taxon>
        <taxon>Streptomyces</taxon>
    </lineage>
</organism>
<evidence type="ECO:0000313" key="3">
    <source>
        <dbReference type="EMBL" id="AOP45604.1"/>
    </source>
</evidence>
<dbReference type="KEGG" id="slc:SL103_04530"/>
<dbReference type="GO" id="GO:0006529">
    <property type="term" value="P:asparagine biosynthetic process"/>
    <property type="evidence" value="ECO:0007669"/>
    <property type="project" value="InterPro"/>
</dbReference>
<dbReference type="Pfam" id="PF00733">
    <property type="entry name" value="Asn_synthase"/>
    <property type="match status" value="1"/>
</dbReference>